<organism evidence="2">
    <name type="scientific">Odontella aurita</name>
    <dbReference type="NCBI Taxonomy" id="265563"/>
    <lineage>
        <taxon>Eukaryota</taxon>
        <taxon>Sar</taxon>
        <taxon>Stramenopiles</taxon>
        <taxon>Ochrophyta</taxon>
        <taxon>Bacillariophyta</taxon>
        <taxon>Mediophyceae</taxon>
        <taxon>Biddulphiophycidae</taxon>
        <taxon>Eupodiscales</taxon>
        <taxon>Odontellaceae</taxon>
        <taxon>Odontella</taxon>
    </lineage>
</organism>
<feature type="compositionally biased region" description="Basic residues" evidence="1">
    <location>
        <begin position="23"/>
        <end position="34"/>
    </location>
</feature>
<protein>
    <submittedName>
        <fullName evidence="2">Uncharacterized protein</fullName>
    </submittedName>
</protein>
<name>A0A7S4MVY1_9STRA</name>
<sequence length="117" mass="12768">MDGYDESFHTYDEEDFEPDSSGRRSKRRKRKGKSRWRDRLSGRRAGGGDDDDGGSLAGHSSHDAPFSDLKVVGNPCRIHRDDALASDIDNGKHLVDLFEGAMGFGGDDDFGYGGVTG</sequence>
<evidence type="ECO:0000313" key="2">
    <source>
        <dbReference type="EMBL" id="CAE2247217.1"/>
    </source>
</evidence>
<reference evidence="2" key="1">
    <citation type="submission" date="2021-01" db="EMBL/GenBank/DDBJ databases">
        <authorList>
            <person name="Corre E."/>
            <person name="Pelletier E."/>
            <person name="Niang G."/>
            <person name="Scheremetjew M."/>
            <person name="Finn R."/>
            <person name="Kale V."/>
            <person name="Holt S."/>
            <person name="Cochrane G."/>
            <person name="Meng A."/>
            <person name="Brown T."/>
            <person name="Cohen L."/>
        </authorList>
    </citation>
    <scope>NUCLEOTIDE SEQUENCE</scope>
    <source>
        <strain evidence="2">Isolate 1302-5</strain>
    </source>
</reference>
<feature type="region of interest" description="Disordered" evidence="1">
    <location>
        <begin position="1"/>
        <end position="68"/>
    </location>
</feature>
<evidence type="ECO:0000256" key="1">
    <source>
        <dbReference type="SAM" id="MobiDB-lite"/>
    </source>
</evidence>
<dbReference type="EMBL" id="HBKQ01028598">
    <property type="protein sequence ID" value="CAE2247217.1"/>
    <property type="molecule type" value="Transcribed_RNA"/>
</dbReference>
<feature type="compositionally biased region" description="Basic and acidic residues" evidence="1">
    <location>
        <begin position="1"/>
        <end position="11"/>
    </location>
</feature>
<proteinExistence type="predicted"/>
<accession>A0A7S4MVY1</accession>
<gene>
    <name evidence="2" type="ORF">OAUR00152_LOCUS19410</name>
</gene>
<dbReference type="AlphaFoldDB" id="A0A7S4MVY1"/>